<organism evidence="1 2">
    <name type="scientific">Oxynema aestuarii AP17</name>
    <dbReference type="NCBI Taxonomy" id="2064643"/>
    <lineage>
        <taxon>Bacteria</taxon>
        <taxon>Bacillati</taxon>
        <taxon>Cyanobacteriota</taxon>
        <taxon>Cyanophyceae</taxon>
        <taxon>Oscillatoriophycideae</taxon>
        <taxon>Oscillatoriales</taxon>
        <taxon>Oscillatoriaceae</taxon>
        <taxon>Oxynema</taxon>
        <taxon>Oxynema aestuarii</taxon>
    </lineage>
</organism>
<sequence>MEQVPLELSLEQEFNVRSFEDQVDRMSRDQAQYFLKELYKQMLMRENMYRHFLKQEWDL</sequence>
<dbReference type="Pfam" id="PF04485">
    <property type="entry name" value="NblA"/>
    <property type="match status" value="1"/>
</dbReference>
<evidence type="ECO:0000313" key="2">
    <source>
        <dbReference type="Proteomes" id="UP000500857"/>
    </source>
</evidence>
<protein>
    <submittedName>
        <fullName evidence="1">NblA-related protein</fullName>
    </submittedName>
</protein>
<dbReference type="InterPro" id="IPR036904">
    <property type="entry name" value="NblA_sf"/>
</dbReference>
<reference evidence="1 2" key="1">
    <citation type="submission" date="2020-04" db="EMBL/GenBank/DDBJ databases">
        <authorList>
            <person name="Basu S."/>
            <person name="Maruthanayagam V."/>
            <person name="Chakraborty S."/>
            <person name="Pramanik A."/>
            <person name="Mukherjee J."/>
            <person name="Brink B."/>
        </authorList>
    </citation>
    <scope>NUCLEOTIDE SEQUENCE [LARGE SCALE GENOMIC DNA]</scope>
    <source>
        <strain evidence="1 2">AP17</strain>
    </source>
</reference>
<keyword evidence="2" id="KW-1185">Reference proteome</keyword>
<dbReference type="Gene3D" id="1.10.287.670">
    <property type="entry name" value="Phycobilisome degradation protein NblA"/>
    <property type="match status" value="1"/>
</dbReference>
<accession>A0A6H1U512</accession>
<name>A0A6H1U512_9CYAN</name>
<dbReference type="RefSeq" id="WP_168571386.1">
    <property type="nucleotide sequence ID" value="NZ_CP051167.1"/>
</dbReference>
<proteinExistence type="predicted"/>
<dbReference type="SUPFAM" id="SSF109859">
    <property type="entry name" value="NblA-like"/>
    <property type="match status" value="1"/>
</dbReference>
<evidence type="ECO:0000313" key="1">
    <source>
        <dbReference type="EMBL" id="QIZ73240.1"/>
    </source>
</evidence>
<gene>
    <name evidence="1" type="ORF">HCG48_23760</name>
</gene>
<dbReference type="EMBL" id="CP051167">
    <property type="protein sequence ID" value="QIZ73240.1"/>
    <property type="molecule type" value="Genomic_DNA"/>
</dbReference>
<dbReference type="Proteomes" id="UP000500857">
    <property type="component" value="Chromosome"/>
</dbReference>
<dbReference type="InterPro" id="IPR007574">
    <property type="entry name" value="NblA"/>
</dbReference>
<dbReference type="KEGG" id="oxy:HCG48_23760"/>
<dbReference type="AlphaFoldDB" id="A0A6H1U512"/>